<feature type="transmembrane region" description="Helical" evidence="1">
    <location>
        <begin position="62"/>
        <end position="89"/>
    </location>
</feature>
<organism evidence="2 3">
    <name type="scientific">Dreissena polymorpha</name>
    <name type="common">Zebra mussel</name>
    <name type="synonym">Mytilus polymorpha</name>
    <dbReference type="NCBI Taxonomy" id="45954"/>
    <lineage>
        <taxon>Eukaryota</taxon>
        <taxon>Metazoa</taxon>
        <taxon>Spiralia</taxon>
        <taxon>Lophotrochozoa</taxon>
        <taxon>Mollusca</taxon>
        <taxon>Bivalvia</taxon>
        <taxon>Autobranchia</taxon>
        <taxon>Heteroconchia</taxon>
        <taxon>Euheterodonta</taxon>
        <taxon>Imparidentia</taxon>
        <taxon>Neoheterodontei</taxon>
        <taxon>Myida</taxon>
        <taxon>Dreissenoidea</taxon>
        <taxon>Dreissenidae</taxon>
        <taxon>Dreissena</taxon>
    </lineage>
</organism>
<dbReference type="AlphaFoldDB" id="A0A9D4GCZ8"/>
<evidence type="ECO:0000313" key="2">
    <source>
        <dbReference type="EMBL" id="KAH3814617.1"/>
    </source>
</evidence>
<keyword evidence="1" id="KW-0472">Membrane</keyword>
<keyword evidence="1" id="KW-0812">Transmembrane</keyword>
<dbReference type="EMBL" id="JAIWYP010000006">
    <property type="protein sequence ID" value="KAH3814617.1"/>
    <property type="molecule type" value="Genomic_DNA"/>
</dbReference>
<keyword evidence="3" id="KW-1185">Reference proteome</keyword>
<dbReference type="Proteomes" id="UP000828390">
    <property type="component" value="Unassembled WGS sequence"/>
</dbReference>
<evidence type="ECO:0000256" key="1">
    <source>
        <dbReference type="SAM" id="Phobius"/>
    </source>
</evidence>
<reference evidence="2" key="1">
    <citation type="journal article" date="2019" name="bioRxiv">
        <title>The Genome of the Zebra Mussel, Dreissena polymorpha: A Resource for Invasive Species Research.</title>
        <authorList>
            <person name="McCartney M.A."/>
            <person name="Auch B."/>
            <person name="Kono T."/>
            <person name="Mallez S."/>
            <person name="Zhang Y."/>
            <person name="Obille A."/>
            <person name="Becker A."/>
            <person name="Abrahante J.E."/>
            <person name="Garbe J."/>
            <person name="Badalamenti J.P."/>
            <person name="Herman A."/>
            <person name="Mangelson H."/>
            <person name="Liachko I."/>
            <person name="Sullivan S."/>
            <person name="Sone E.D."/>
            <person name="Koren S."/>
            <person name="Silverstein K.A.T."/>
            <person name="Beckman K.B."/>
            <person name="Gohl D.M."/>
        </authorList>
    </citation>
    <scope>NUCLEOTIDE SEQUENCE</scope>
    <source>
        <strain evidence="2">Duluth1</strain>
        <tissue evidence="2">Whole animal</tissue>
    </source>
</reference>
<gene>
    <name evidence="2" type="ORF">DPMN_143122</name>
</gene>
<sequence>MANRTYNIVSSIYVLKWKTADKGTSTGRRSQSIAILAIATTGFHYVHEGPAEVVENNCDDHLMILLLLLLLMMMMMTLMPLLLVALLLLMMIMMTSITT</sequence>
<keyword evidence="1" id="KW-1133">Transmembrane helix</keyword>
<evidence type="ECO:0000313" key="3">
    <source>
        <dbReference type="Proteomes" id="UP000828390"/>
    </source>
</evidence>
<name>A0A9D4GCZ8_DREPO</name>
<comment type="caution">
    <text evidence="2">The sequence shown here is derived from an EMBL/GenBank/DDBJ whole genome shotgun (WGS) entry which is preliminary data.</text>
</comment>
<proteinExistence type="predicted"/>
<protein>
    <submittedName>
        <fullName evidence="2">Uncharacterized protein</fullName>
    </submittedName>
</protein>
<reference evidence="2" key="2">
    <citation type="submission" date="2020-11" db="EMBL/GenBank/DDBJ databases">
        <authorList>
            <person name="McCartney M.A."/>
            <person name="Auch B."/>
            <person name="Kono T."/>
            <person name="Mallez S."/>
            <person name="Becker A."/>
            <person name="Gohl D.M."/>
            <person name="Silverstein K.A.T."/>
            <person name="Koren S."/>
            <person name="Bechman K.B."/>
            <person name="Herman A."/>
            <person name="Abrahante J.E."/>
            <person name="Garbe J."/>
        </authorList>
    </citation>
    <scope>NUCLEOTIDE SEQUENCE</scope>
    <source>
        <strain evidence="2">Duluth1</strain>
        <tissue evidence="2">Whole animal</tissue>
    </source>
</reference>
<accession>A0A9D4GCZ8</accession>